<sequence>MISLETLEKLSRQYQMGVFPNIVREYFQHIFLTELYKLPDAEKLLFKGGTALRIVYDSPRFSEDLDFSLFGVLDHDVKSFVEGLFIKTLAEIEKMGIHVTLGERFGATSGGYLGIFTFQMFDHQPIGVEINISTRSDVIIKGEVDSVANNFVPTYTIILLPQNDLVEEKIFGALLERKKPRDFYDLYFMMRKGMISNEQKKKLAGVKNKILTDVKNINFREELGTFLPIDQQAIIKDFPVMLERELGRQLSGI</sequence>
<comment type="caution">
    <text evidence="1">The sequence shown here is derived from an EMBL/GenBank/DDBJ whole genome shotgun (WGS) entry which is preliminary data.</text>
</comment>
<name>A0A1F6XY57_9BACT</name>
<dbReference type="EMBL" id="MFVK01000027">
    <property type="protein sequence ID" value="OGI99021.1"/>
    <property type="molecule type" value="Genomic_DNA"/>
</dbReference>
<dbReference type="Gene3D" id="3.10.450.620">
    <property type="entry name" value="JHP933, nucleotidyltransferase-like core domain"/>
    <property type="match status" value="1"/>
</dbReference>
<evidence type="ECO:0000313" key="2">
    <source>
        <dbReference type="Proteomes" id="UP000176479"/>
    </source>
</evidence>
<evidence type="ECO:0008006" key="3">
    <source>
        <dbReference type="Google" id="ProtNLM"/>
    </source>
</evidence>
<protein>
    <recommendedName>
        <fullName evidence="3">Nucleotidyl transferase AbiEii/AbiGii toxin family protein</fullName>
    </recommendedName>
</protein>
<dbReference type="Proteomes" id="UP000176479">
    <property type="component" value="Unassembled WGS sequence"/>
</dbReference>
<reference evidence="1 2" key="1">
    <citation type="journal article" date="2016" name="Nat. Commun.">
        <title>Thousands of microbial genomes shed light on interconnected biogeochemical processes in an aquifer system.</title>
        <authorList>
            <person name="Anantharaman K."/>
            <person name="Brown C.T."/>
            <person name="Hug L.A."/>
            <person name="Sharon I."/>
            <person name="Castelle C.J."/>
            <person name="Probst A.J."/>
            <person name="Thomas B.C."/>
            <person name="Singh A."/>
            <person name="Wilkins M.J."/>
            <person name="Karaoz U."/>
            <person name="Brodie E.L."/>
            <person name="Williams K.H."/>
            <person name="Hubbard S.S."/>
            <person name="Banfield J.F."/>
        </authorList>
    </citation>
    <scope>NUCLEOTIDE SEQUENCE [LARGE SCALE GENOMIC DNA]</scope>
</reference>
<proteinExistence type="predicted"/>
<gene>
    <name evidence="1" type="ORF">A3H53_04665</name>
</gene>
<accession>A0A1F6XY57</accession>
<organism evidence="1 2">
    <name type="scientific">Candidatus Nomurabacteria bacterium RIFCSPLOWO2_02_FULL_40_10</name>
    <dbReference type="NCBI Taxonomy" id="1801786"/>
    <lineage>
        <taxon>Bacteria</taxon>
        <taxon>Candidatus Nomuraibacteriota</taxon>
    </lineage>
</organism>
<evidence type="ECO:0000313" key="1">
    <source>
        <dbReference type="EMBL" id="OGI99021.1"/>
    </source>
</evidence>
<dbReference type="Pfam" id="PF08843">
    <property type="entry name" value="AbiEii"/>
    <property type="match status" value="1"/>
</dbReference>
<dbReference type="InterPro" id="IPR014942">
    <property type="entry name" value="AbiEii"/>
</dbReference>
<dbReference type="AlphaFoldDB" id="A0A1F6XY57"/>